<dbReference type="Gramene" id="PUZ75520">
    <property type="protein sequence ID" value="PUZ75520"/>
    <property type="gene ID" value="GQ55_1G179200"/>
</dbReference>
<feature type="transmembrane region" description="Helical" evidence="1">
    <location>
        <begin position="41"/>
        <end position="60"/>
    </location>
</feature>
<organism evidence="2 3">
    <name type="scientific">Panicum hallii var. hallii</name>
    <dbReference type="NCBI Taxonomy" id="1504633"/>
    <lineage>
        <taxon>Eukaryota</taxon>
        <taxon>Viridiplantae</taxon>
        <taxon>Streptophyta</taxon>
        <taxon>Embryophyta</taxon>
        <taxon>Tracheophyta</taxon>
        <taxon>Spermatophyta</taxon>
        <taxon>Magnoliopsida</taxon>
        <taxon>Liliopsida</taxon>
        <taxon>Poales</taxon>
        <taxon>Poaceae</taxon>
        <taxon>PACMAD clade</taxon>
        <taxon>Panicoideae</taxon>
        <taxon>Panicodae</taxon>
        <taxon>Paniceae</taxon>
        <taxon>Panicinae</taxon>
        <taxon>Panicum</taxon>
        <taxon>Panicum sect. Panicum</taxon>
    </lineage>
</organism>
<keyword evidence="3" id="KW-1185">Reference proteome</keyword>
<keyword evidence="1" id="KW-0472">Membrane</keyword>
<dbReference type="Proteomes" id="UP000244336">
    <property type="component" value="Chromosome 1"/>
</dbReference>
<accession>A0A2T7F610</accession>
<evidence type="ECO:0000256" key="1">
    <source>
        <dbReference type="SAM" id="Phobius"/>
    </source>
</evidence>
<reference evidence="2 3" key="1">
    <citation type="submission" date="2018-04" db="EMBL/GenBank/DDBJ databases">
        <title>WGS assembly of Panicum hallii var. hallii HAL2.</title>
        <authorList>
            <person name="Lovell J."/>
            <person name="Jenkins J."/>
            <person name="Lowry D."/>
            <person name="Mamidi S."/>
            <person name="Sreedasyam A."/>
            <person name="Weng X."/>
            <person name="Barry K."/>
            <person name="Bonette J."/>
            <person name="Campitelli B."/>
            <person name="Daum C."/>
            <person name="Gordon S."/>
            <person name="Gould B."/>
            <person name="Lipzen A."/>
            <person name="MacQueen A."/>
            <person name="Palacio-Mejia J."/>
            <person name="Plott C."/>
            <person name="Shakirov E."/>
            <person name="Shu S."/>
            <person name="Yoshinaga Y."/>
            <person name="Zane M."/>
            <person name="Rokhsar D."/>
            <person name="Grimwood J."/>
            <person name="Schmutz J."/>
            <person name="Juenger T."/>
        </authorList>
    </citation>
    <scope>NUCLEOTIDE SEQUENCE [LARGE SCALE GENOMIC DNA]</scope>
    <source>
        <strain evidence="3">cv. HAL2</strain>
    </source>
</reference>
<keyword evidence="1" id="KW-1133">Transmembrane helix</keyword>
<gene>
    <name evidence="2" type="ORF">GQ55_1G179200</name>
</gene>
<dbReference type="OrthoDB" id="694088at2759"/>
<protein>
    <recommendedName>
        <fullName evidence="4">Reverse transcriptase zinc-binding domain-containing protein</fullName>
    </recommendedName>
</protein>
<evidence type="ECO:0000313" key="3">
    <source>
        <dbReference type="Proteomes" id="UP000244336"/>
    </source>
</evidence>
<name>A0A2T7F610_9POAL</name>
<proteinExistence type="predicted"/>
<dbReference type="AlphaFoldDB" id="A0A2T7F610"/>
<evidence type="ECO:0000313" key="2">
    <source>
        <dbReference type="EMBL" id="PUZ75520.1"/>
    </source>
</evidence>
<sequence length="106" mass="12390">MHLDDYSCALCSCQDDETVEHLFLSSLLRPVGAQLGCRHQIAFPFFIEIIMVMSWAIWILRNNYIFKNKNVSVEGAQGFFKEFAMVIHRAKPKYFPTIVQWLNNFV</sequence>
<dbReference type="EMBL" id="CM009749">
    <property type="protein sequence ID" value="PUZ75520.1"/>
    <property type="molecule type" value="Genomic_DNA"/>
</dbReference>
<evidence type="ECO:0008006" key="4">
    <source>
        <dbReference type="Google" id="ProtNLM"/>
    </source>
</evidence>
<keyword evidence="1" id="KW-0812">Transmembrane</keyword>